<feature type="domain" description="PEX18/PEX21 C-terminal" evidence="7">
    <location>
        <begin position="198"/>
        <end position="268"/>
    </location>
</feature>
<feature type="region of interest" description="Disordered" evidence="6">
    <location>
        <begin position="106"/>
        <end position="125"/>
    </location>
</feature>
<evidence type="ECO:0000256" key="5">
    <source>
        <dbReference type="ARBA" id="ARBA00023140"/>
    </source>
</evidence>
<evidence type="ECO:0000256" key="4">
    <source>
        <dbReference type="ARBA" id="ARBA00022843"/>
    </source>
</evidence>
<name>A0A1G4K6E8_9SACH</name>
<keyword evidence="9" id="KW-1185">Reference proteome</keyword>
<feature type="compositionally biased region" description="Polar residues" evidence="6">
    <location>
        <begin position="143"/>
        <end position="156"/>
    </location>
</feature>
<dbReference type="AlphaFoldDB" id="A0A1G4K6E8"/>
<feature type="region of interest" description="Disordered" evidence="6">
    <location>
        <begin position="23"/>
        <end position="48"/>
    </location>
</feature>
<evidence type="ECO:0000313" key="9">
    <source>
        <dbReference type="Proteomes" id="UP000190274"/>
    </source>
</evidence>
<comment type="subcellular location">
    <subcellularLocation>
        <location evidence="2">Cytoplasm</location>
    </subcellularLocation>
    <subcellularLocation>
        <location evidence="1">Peroxisome</location>
    </subcellularLocation>
</comment>
<evidence type="ECO:0000313" key="8">
    <source>
        <dbReference type="EMBL" id="SCU99414.1"/>
    </source>
</evidence>
<keyword evidence="3" id="KW-0963">Cytoplasm</keyword>
<reference evidence="8 9" key="1">
    <citation type="submission" date="2016-03" db="EMBL/GenBank/DDBJ databases">
        <authorList>
            <person name="Devillers H."/>
        </authorList>
    </citation>
    <scope>NUCLEOTIDE SEQUENCE [LARGE SCALE GENOMIC DNA]</scope>
    <source>
        <strain evidence="8">CBS 10888</strain>
    </source>
</reference>
<accession>A0A1G4K6E8</accession>
<evidence type="ECO:0000259" key="7">
    <source>
        <dbReference type="Pfam" id="PF25098"/>
    </source>
</evidence>
<dbReference type="InterPro" id="IPR056940">
    <property type="entry name" value="PEX18_PEX21_C"/>
</dbReference>
<dbReference type="GO" id="GO:0005777">
    <property type="term" value="C:peroxisome"/>
    <property type="evidence" value="ECO:0007669"/>
    <property type="project" value="UniProtKB-SubCell"/>
</dbReference>
<evidence type="ECO:0000256" key="6">
    <source>
        <dbReference type="SAM" id="MobiDB-lite"/>
    </source>
</evidence>
<organism evidence="8 9">
    <name type="scientific">Lachancea dasiensis</name>
    <dbReference type="NCBI Taxonomy" id="1072105"/>
    <lineage>
        <taxon>Eukaryota</taxon>
        <taxon>Fungi</taxon>
        <taxon>Dikarya</taxon>
        <taxon>Ascomycota</taxon>
        <taxon>Saccharomycotina</taxon>
        <taxon>Saccharomycetes</taxon>
        <taxon>Saccharomycetales</taxon>
        <taxon>Saccharomycetaceae</taxon>
        <taxon>Lachancea</taxon>
    </lineage>
</organism>
<dbReference type="STRING" id="1266660.A0A1G4K6E8"/>
<dbReference type="Proteomes" id="UP000190274">
    <property type="component" value="Chromosome H"/>
</dbReference>
<dbReference type="OrthoDB" id="4035272at2759"/>
<dbReference type="Pfam" id="PF25098">
    <property type="entry name" value="PEX18_PEX21_C"/>
    <property type="match status" value="1"/>
</dbReference>
<keyword evidence="4" id="KW-0832">Ubl conjugation</keyword>
<protein>
    <submittedName>
        <fullName evidence="8">LADA_0H19614g1_1</fullName>
    </submittedName>
</protein>
<proteinExistence type="predicted"/>
<feature type="region of interest" description="Disordered" evidence="6">
    <location>
        <begin position="134"/>
        <end position="159"/>
    </location>
</feature>
<evidence type="ECO:0000256" key="2">
    <source>
        <dbReference type="ARBA" id="ARBA00004496"/>
    </source>
</evidence>
<dbReference type="Gene3D" id="6.10.280.230">
    <property type="match status" value="1"/>
</dbReference>
<evidence type="ECO:0000256" key="3">
    <source>
        <dbReference type="ARBA" id="ARBA00022490"/>
    </source>
</evidence>
<dbReference type="EMBL" id="LT598461">
    <property type="protein sequence ID" value="SCU99414.1"/>
    <property type="molecule type" value="Genomic_DNA"/>
</dbReference>
<gene>
    <name evidence="8" type="ORF">LADA_0H19614G</name>
</gene>
<sequence>MSLCQPSGLAQFVAKNDQLQSTSVSQKHRFRADEPLNPTNVPLESRFRSPRELRLSDALPVPGQPLVGKRATSSLHAGDWSDEFSRMKIHDPLSFTSEYQQLYASYEKSQHSRSPDVSRQYPPTLQQFPSQRSTLMQRAPLSAQHTHQTSSGTSDNVLEAEYFDREFDELEREMSSDMHDDIEDPDVDEQGQSILELTAEQLKFQQAASEIHQRLSPGPQTPPALESKFQKSKFLGLMRGISDGVVTLKGADDDANKYTQLFSPTSGELVGNEYFPVADATLNNNGTS</sequence>
<keyword evidence="5" id="KW-0576">Peroxisome</keyword>
<evidence type="ECO:0000256" key="1">
    <source>
        <dbReference type="ARBA" id="ARBA00004275"/>
    </source>
</evidence>